<sequence>MRMKLVIALAALLSATAAHAGTIVVSTSKLDKFRALLVDAMKTAAQAKPGVTLIVESANGDRELQLEQMRKSAGQKIDAMIVISSDGDQGPRMTEIGKQAGVPLVFVNTSPANLADLPDSQVYVASDEKESGTLQAQEVCRQLHGKGKAVVLIGEPFHFAARTRTNDVDAVFAQPDCSGIQIVERQAAYWSRDYASQQMQEWLKAGVTFDAVIANNDEMALGAIQGLKQAGRAPKDIVIAGIDATNDALMAMQAGDLDMTVLQDANGQGKGAVEAAIKLAAGQKVPRETYIPFQLVTQQNLPQYLPKSQ</sequence>
<dbReference type="PANTHER" id="PTHR46847">
    <property type="entry name" value="D-ALLOSE-BINDING PERIPLASMIC PROTEIN-RELATED"/>
    <property type="match status" value="1"/>
</dbReference>
<dbReference type="PANTHER" id="PTHR46847:SF1">
    <property type="entry name" value="D-ALLOSE-BINDING PERIPLASMIC PROTEIN-RELATED"/>
    <property type="match status" value="1"/>
</dbReference>
<feature type="signal peptide" evidence="4">
    <location>
        <begin position="1"/>
        <end position="20"/>
    </location>
</feature>
<dbReference type="Gene3D" id="3.40.50.2300">
    <property type="match status" value="2"/>
</dbReference>
<dbReference type="SUPFAM" id="SSF53822">
    <property type="entry name" value="Periplasmic binding protein-like I"/>
    <property type="match status" value="1"/>
</dbReference>
<dbReference type="EMBL" id="MSPX01000006">
    <property type="protein sequence ID" value="OQP86777.1"/>
    <property type="molecule type" value="Genomic_DNA"/>
</dbReference>
<evidence type="ECO:0000256" key="2">
    <source>
        <dbReference type="ARBA" id="ARBA00007639"/>
    </source>
</evidence>
<evidence type="ECO:0000313" key="6">
    <source>
        <dbReference type="EMBL" id="OQP86777.1"/>
    </source>
</evidence>
<feature type="domain" description="Periplasmic binding protein" evidence="5">
    <location>
        <begin position="25"/>
        <end position="284"/>
    </location>
</feature>
<protein>
    <submittedName>
        <fullName evidence="6">Rhizopine-binding protein</fullName>
    </submittedName>
</protein>
<comment type="similarity">
    <text evidence="2">Belongs to the bacterial solute-binding protein 2 family.</text>
</comment>
<dbReference type="Proteomes" id="UP000192652">
    <property type="component" value="Unassembled WGS sequence"/>
</dbReference>
<proteinExistence type="inferred from homology"/>
<comment type="caution">
    <text evidence="6">The sequence shown here is derived from an EMBL/GenBank/DDBJ whole genome shotgun (WGS) entry which is preliminary data.</text>
</comment>
<dbReference type="InterPro" id="IPR028082">
    <property type="entry name" value="Peripla_BP_I"/>
</dbReference>
<name>A0ABX3PFE0_9HYPH</name>
<keyword evidence="7" id="KW-1185">Reference proteome</keyword>
<dbReference type="Pfam" id="PF13407">
    <property type="entry name" value="Peripla_BP_4"/>
    <property type="match status" value="1"/>
</dbReference>
<evidence type="ECO:0000259" key="5">
    <source>
        <dbReference type="Pfam" id="PF13407"/>
    </source>
</evidence>
<feature type="chain" id="PRO_5046365114" evidence="4">
    <location>
        <begin position="21"/>
        <end position="309"/>
    </location>
</feature>
<accession>A0ABX3PFE0</accession>
<keyword evidence="3 4" id="KW-0732">Signal</keyword>
<dbReference type="InterPro" id="IPR025997">
    <property type="entry name" value="SBP_2_dom"/>
</dbReference>
<organism evidence="6 7">
    <name type="scientific">Xaviernesmea rhizosphaerae</name>
    <dbReference type="NCBI Taxonomy" id="1672749"/>
    <lineage>
        <taxon>Bacteria</taxon>
        <taxon>Pseudomonadati</taxon>
        <taxon>Pseudomonadota</taxon>
        <taxon>Alphaproteobacteria</taxon>
        <taxon>Hyphomicrobiales</taxon>
        <taxon>Rhizobiaceae</taxon>
        <taxon>Rhizobium/Agrobacterium group</taxon>
        <taxon>Xaviernesmea</taxon>
    </lineage>
</organism>
<dbReference type="RefSeq" id="WP_081175994.1">
    <property type="nucleotide sequence ID" value="NZ_MSPX01000006.1"/>
</dbReference>
<evidence type="ECO:0000256" key="3">
    <source>
        <dbReference type="ARBA" id="ARBA00022729"/>
    </source>
</evidence>
<comment type="subcellular location">
    <subcellularLocation>
        <location evidence="1">Cell envelope</location>
    </subcellularLocation>
</comment>
<evidence type="ECO:0000256" key="4">
    <source>
        <dbReference type="SAM" id="SignalP"/>
    </source>
</evidence>
<reference evidence="6 7" key="1">
    <citation type="journal article" date="2017" name="Antonie Van Leeuwenhoek">
        <title>Rhizobium rhizosphaerae sp. nov., a novel species isolated from rice rhizosphere.</title>
        <authorList>
            <person name="Zhao J.J."/>
            <person name="Zhang J."/>
            <person name="Zhang R.J."/>
            <person name="Zhang C.W."/>
            <person name="Yin H.Q."/>
            <person name="Zhang X.X."/>
        </authorList>
    </citation>
    <scope>NUCLEOTIDE SEQUENCE [LARGE SCALE GENOMIC DNA]</scope>
    <source>
        <strain evidence="6 7">RD15</strain>
    </source>
</reference>
<evidence type="ECO:0000313" key="7">
    <source>
        <dbReference type="Proteomes" id="UP000192652"/>
    </source>
</evidence>
<evidence type="ECO:0000256" key="1">
    <source>
        <dbReference type="ARBA" id="ARBA00004196"/>
    </source>
</evidence>
<gene>
    <name evidence="6" type="ORF">BTR14_09110</name>
</gene>